<keyword evidence="3" id="KW-1133">Transmembrane helix</keyword>
<evidence type="ECO:0000259" key="4">
    <source>
        <dbReference type="PROSITE" id="PS51371"/>
    </source>
</evidence>
<organism evidence="5 6">
    <name type="scientific">Methylopila henanensis</name>
    <dbReference type="NCBI Taxonomy" id="873516"/>
    <lineage>
        <taxon>Bacteria</taxon>
        <taxon>Pseudomonadati</taxon>
        <taxon>Pseudomonadota</taxon>
        <taxon>Alphaproteobacteria</taxon>
        <taxon>Hyphomicrobiales</taxon>
        <taxon>Methylopilaceae</taxon>
        <taxon>Methylopila</taxon>
    </lineage>
</organism>
<evidence type="ECO:0000313" key="5">
    <source>
        <dbReference type="EMBL" id="MFD1703503.1"/>
    </source>
</evidence>
<protein>
    <submittedName>
        <fullName evidence="5">HPP family protein</fullName>
    </submittedName>
</protein>
<feature type="transmembrane region" description="Helical" evidence="3">
    <location>
        <begin position="100"/>
        <end position="118"/>
    </location>
</feature>
<dbReference type="Pfam" id="PF00571">
    <property type="entry name" value="CBS"/>
    <property type="match status" value="2"/>
</dbReference>
<dbReference type="InterPro" id="IPR000644">
    <property type="entry name" value="CBS_dom"/>
</dbReference>
<dbReference type="Gene3D" id="3.10.580.10">
    <property type="entry name" value="CBS-domain"/>
    <property type="match status" value="1"/>
</dbReference>
<evidence type="ECO:0000313" key="6">
    <source>
        <dbReference type="Proteomes" id="UP001597308"/>
    </source>
</evidence>
<feature type="domain" description="CBS" evidence="4">
    <location>
        <begin position="242"/>
        <end position="300"/>
    </location>
</feature>
<dbReference type="Proteomes" id="UP001597308">
    <property type="component" value="Unassembled WGS sequence"/>
</dbReference>
<dbReference type="SMART" id="SM00116">
    <property type="entry name" value="CBS"/>
    <property type="match status" value="2"/>
</dbReference>
<name>A0ABW4K7V1_9HYPH</name>
<evidence type="ECO:0000256" key="1">
    <source>
        <dbReference type="PROSITE-ProRule" id="PRU00703"/>
    </source>
</evidence>
<dbReference type="PROSITE" id="PS51371">
    <property type="entry name" value="CBS"/>
    <property type="match status" value="2"/>
</dbReference>
<comment type="caution">
    <text evidence="5">The sequence shown here is derived from an EMBL/GenBank/DDBJ whole genome shotgun (WGS) entry which is preliminary data.</text>
</comment>
<feature type="transmembrane region" description="Helical" evidence="3">
    <location>
        <begin position="21"/>
        <end position="41"/>
    </location>
</feature>
<dbReference type="EMBL" id="JBHUER010000008">
    <property type="protein sequence ID" value="MFD1703503.1"/>
    <property type="molecule type" value="Genomic_DNA"/>
</dbReference>
<dbReference type="InterPro" id="IPR007065">
    <property type="entry name" value="HPP"/>
</dbReference>
<proteinExistence type="predicted"/>
<dbReference type="Pfam" id="PF04982">
    <property type="entry name" value="TM_HPP"/>
    <property type="match status" value="1"/>
</dbReference>
<keyword evidence="3" id="KW-0812">Transmembrane</keyword>
<feature type="transmembrane region" description="Helical" evidence="3">
    <location>
        <begin position="74"/>
        <end position="94"/>
    </location>
</feature>
<dbReference type="PANTHER" id="PTHR33741:SF5">
    <property type="entry name" value="TRANSMEMBRANE PROTEIN DDB_G0269096-RELATED"/>
    <property type="match status" value="1"/>
</dbReference>
<sequence length="384" mass="39531">MHPLLRRFLPDMPRFTPRERAVSVLGAFLGVGATGLVSTAAVGAGAALPAMIAPVGASAVLLFAVPASPLAQPWSIMGGNLVSAIMGVAAAQAIGSPPLAAAVAIGLAIAAMITLRCVHPPSGAVALTAVLGGAQIHDLGFGFVLWPVAANSALLLASALAFNPLAGRTYPSRPAEPQPQRGADEPAPSARIGITPDDLDAALAGLGYPLDVGRADLEAVLRSAQLHAFGRRATQTVCADVMARNVVAVSPGMSIREALKLARERRLKALPVTDESARVIGVVTQTDFLEKATWSGLGPHVGLKRRIALTLTRLRAPSSRIEDIMTTQVRSVRPETPIADVVPLLSDNGLHHLPVVDGEGRLVGLLSQTDVILALLADKAAAAA</sequence>
<evidence type="ECO:0000256" key="2">
    <source>
        <dbReference type="SAM" id="MobiDB-lite"/>
    </source>
</evidence>
<keyword evidence="3" id="KW-0472">Membrane</keyword>
<dbReference type="RefSeq" id="WP_378799611.1">
    <property type="nucleotide sequence ID" value="NZ_JBHUER010000008.1"/>
</dbReference>
<feature type="domain" description="CBS" evidence="4">
    <location>
        <begin position="325"/>
        <end position="381"/>
    </location>
</feature>
<dbReference type="InterPro" id="IPR046342">
    <property type="entry name" value="CBS_dom_sf"/>
</dbReference>
<feature type="region of interest" description="Disordered" evidence="2">
    <location>
        <begin position="170"/>
        <end position="191"/>
    </location>
</feature>
<dbReference type="InterPro" id="IPR058581">
    <property type="entry name" value="TM_HPP"/>
</dbReference>
<gene>
    <name evidence="5" type="ORF">ACFSCV_10860</name>
</gene>
<feature type="transmembrane region" description="Helical" evidence="3">
    <location>
        <begin position="47"/>
        <end position="67"/>
    </location>
</feature>
<feature type="transmembrane region" description="Helical" evidence="3">
    <location>
        <begin position="139"/>
        <end position="162"/>
    </location>
</feature>
<evidence type="ECO:0000256" key="3">
    <source>
        <dbReference type="SAM" id="Phobius"/>
    </source>
</evidence>
<keyword evidence="1" id="KW-0129">CBS domain</keyword>
<keyword evidence="6" id="KW-1185">Reference proteome</keyword>
<dbReference type="CDD" id="cd04600">
    <property type="entry name" value="CBS_pair_HPP_assoc"/>
    <property type="match status" value="1"/>
</dbReference>
<accession>A0ABW4K7V1</accession>
<dbReference type="SUPFAM" id="SSF54631">
    <property type="entry name" value="CBS-domain pair"/>
    <property type="match status" value="1"/>
</dbReference>
<reference evidence="6" key="1">
    <citation type="journal article" date="2019" name="Int. J. Syst. Evol. Microbiol.">
        <title>The Global Catalogue of Microorganisms (GCM) 10K type strain sequencing project: providing services to taxonomists for standard genome sequencing and annotation.</title>
        <authorList>
            <consortium name="The Broad Institute Genomics Platform"/>
            <consortium name="The Broad Institute Genome Sequencing Center for Infectious Disease"/>
            <person name="Wu L."/>
            <person name="Ma J."/>
        </authorList>
    </citation>
    <scope>NUCLEOTIDE SEQUENCE [LARGE SCALE GENOMIC DNA]</scope>
    <source>
        <strain evidence="6">KCTC 23707</strain>
    </source>
</reference>
<dbReference type="PANTHER" id="PTHR33741">
    <property type="entry name" value="TRANSMEMBRANE PROTEIN DDB_G0269096-RELATED"/>
    <property type="match status" value="1"/>
</dbReference>